<evidence type="ECO:0000313" key="1">
    <source>
        <dbReference type="EMBL" id="KXS31104.1"/>
    </source>
</evidence>
<reference evidence="1 2" key="2">
    <citation type="submission" date="2016-03" db="EMBL/GenBank/DDBJ databases">
        <title>New uncultured bacterium of the family Gallionellaceae from acid mine drainage: description and reconstruction of genome based on metagenomic analysis of microbial community.</title>
        <authorList>
            <person name="Kadnikov V."/>
            <person name="Ivasenko D."/>
            <person name="Beletsky A."/>
            <person name="Mardanov A."/>
            <person name="Danilova E."/>
            <person name="Pimenov N."/>
            <person name="Karnachuk O."/>
            <person name="Ravin N."/>
        </authorList>
    </citation>
    <scope>NUCLEOTIDE SEQUENCE [LARGE SCALE GENOMIC DNA]</scope>
    <source>
        <strain evidence="1">ShG14-8</strain>
    </source>
</reference>
<dbReference type="EMBL" id="LSLI01000098">
    <property type="protein sequence ID" value="KXS31104.1"/>
    <property type="molecule type" value="Genomic_DNA"/>
</dbReference>
<evidence type="ECO:0008006" key="3">
    <source>
        <dbReference type="Google" id="ProtNLM"/>
    </source>
</evidence>
<accession>A0A139BQ36</accession>
<gene>
    <name evidence="1" type="ORF">AWT59_2757</name>
</gene>
<evidence type="ECO:0000313" key="2">
    <source>
        <dbReference type="Proteomes" id="UP000070578"/>
    </source>
</evidence>
<proteinExistence type="predicted"/>
<sequence length="109" mass="11714">MEPQNPHEVLGVASGASAIEIRAAYTSILNRLRKSGSAPEAAQTRLDAVGAAFKELTGIPASSKVLPPPHVRSDYKGTLPFKAINRGLQMNIKEHRKVTGFSGNEIYCL</sequence>
<reference evidence="1 2" key="1">
    <citation type="submission" date="2016-02" db="EMBL/GenBank/DDBJ databases">
        <authorList>
            <person name="Wen L."/>
            <person name="He K."/>
            <person name="Yang H."/>
        </authorList>
    </citation>
    <scope>NUCLEOTIDE SEQUENCE [LARGE SCALE GENOMIC DNA]</scope>
    <source>
        <strain evidence="1">ShG14-8</strain>
    </source>
</reference>
<protein>
    <recommendedName>
        <fullName evidence="3">J domain-containing protein</fullName>
    </recommendedName>
</protein>
<comment type="caution">
    <text evidence="1">The sequence shown here is derived from an EMBL/GenBank/DDBJ whole genome shotgun (WGS) entry which is preliminary data.</text>
</comment>
<name>A0A139BQ36_9PROT</name>
<dbReference type="AlphaFoldDB" id="A0A139BQ36"/>
<feature type="non-terminal residue" evidence="1">
    <location>
        <position position="109"/>
    </location>
</feature>
<organism evidence="1 2">
    <name type="scientific">Candidatus Gallionella acididurans</name>
    <dbReference type="NCBI Taxonomy" id="1796491"/>
    <lineage>
        <taxon>Bacteria</taxon>
        <taxon>Pseudomonadati</taxon>
        <taxon>Pseudomonadota</taxon>
        <taxon>Betaproteobacteria</taxon>
        <taxon>Nitrosomonadales</taxon>
        <taxon>Gallionellaceae</taxon>
        <taxon>Gallionella</taxon>
    </lineage>
</organism>
<dbReference type="Proteomes" id="UP000070578">
    <property type="component" value="Unassembled WGS sequence"/>
</dbReference>